<protein>
    <submittedName>
        <fullName evidence="4">Restriction endonuclease</fullName>
    </submittedName>
</protein>
<feature type="domain" description="BsuBI/PstI restriction endonuclease" evidence="2">
    <location>
        <begin position="213"/>
        <end position="365"/>
    </location>
</feature>
<keyword evidence="4" id="KW-0378">Hydrolase</keyword>
<name>A0A3R9PIG2_9BACT</name>
<dbReference type="Proteomes" id="UP000270291">
    <property type="component" value="Unassembled WGS sequence"/>
</dbReference>
<feature type="compositionally biased region" description="Pro residues" evidence="1">
    <location>
        <begin position="391"/>
        <end position="400"/>
    </location>
</feature>
<reference evidence="4 5" key="1">
    <citation type="submission" date="2018-12" db="EMBL/GenBank/DDBJ databases">
        <authorList>
            <person name="Feng G."/>
            <person name="Zhu H."/>
        </authorList>
    </citation>
    <scope>NUCLEOTIDE SEQUENCE [LARGE SCALE GENOMIC DNA]</scope>
    <source>
        <strain evidence="4 5">LMG 26000</strain>
    </source>
</reference>
<keyword evidence="5" id="KW-1185">Reference proteome</keyword>
<dbReference type="GO" id="GO:0003677">
    <property type="term" value="F:DNA binding"/>
    <property type="evidence" value="ECO:0007669"/>
    <property type="project" value="InterPro"/>
</dbReference>
<dbReference type="OrthoDB" id="9798907at2"/>
<feature type="region of interest" description="Disordered" evidence="1">
    <location>
        <begin position="379"/>
        <end position="400"/>
    </location>
</feature>
<dbReference type="InterPro" id="IPR041962">
    <property type="entry name" value="BsuBI/PstI_N_sf"/>
</dbReference>
<keyword evidence="4" id="KW-0540">Nuclease</keyword>
<gene>
    <name evidence="4" type="ORF">EI293_20870</name>
</gene>
<dbReference type="InterPro" id="IPR041454">
    <property type="entry name" value="BsuBI/PstI_N"/>
</dbReference>
<comment type="caution">
    <text evidence="4">The sequence shown here is derived from an EMBL/GenBank/DDBJ whole genome shotgun (WGS) entry which is preliminary data.</text>
</comment>
<feature type="domain" description="BsuBI/PstI restriction endonuclease HTH" evidence="3">
    <location>
        <begin position="57"/>
        <end position="201"/>
    </location>
</feature>
<dbReference type="GO" id="GO:0009307">
    <property type="term" value="P:DNA restriction-modification system"/>
    <property type="evidence" value="ECO:0007669"/>
    <property type="project" value="InterPro"/>
</dbReference>
<sequence>MSSTPRTCIRRSKSVKWRTSLWAILPCFNSLNTSTAPMPTLPKSAKSVKTPEVRTLISGMLDILQAVGIPMDVMGIRANGRMAMAMLAIADLSPGKSWAQAKGILEKHRVGTRDIILFDNLHFGENINLSSYDDVKRRDLLLPENSNLVLAVNPRFEIVATNDPTRKYTMEANFADVVRAYGSANWPQCVADFRKLQPSLKEDLNKARGLVRVPVKLPTGEELVFEPGEHNQLQKAIIEDFLALYVPHCEVLYVGDAVDKALYRLDDRLGELGFKDLAHEDLPDVIVYDKVRDWIFIIEAVHSFGAISEIRVREIKRLMAGCSQDVVYVTAFLNRKAFQKWSAKIAWETEVWIADNPEHMIHYNGDKFLGPHKPGVQSTIRNSAEPARTKPAPPLTPLGF</sequence>
<accession>A0A3R9PIG2</accession>
<evidence type="ECO:0000313" key="5">
    <source>
        <dbReference type="Proteomes" id="UP000270291"/>
    </source>
</evidence>
<dbReference type="InterPro" id="IPR009528">
    <property type="entry name" value="Restrct_endonuc_II_BsuBI_C"/>
</dbReference>
<dbReference type="Gene3D" id="1.10.10.1820">
    <property type="entry name" value="BsuBI/PstI restriction endonuclease-like"/>
    <property type="match status" value="1"/>
</dbReference>
<evidence type="ECO:0000256" key="1">
    <source>
        <dbReference type="SAM" id="MobiDB-lite"/>
    </source>
</evidence>
<evidence type="ECO:0000259" key="2">
    <source>
        <dbReference type="Pfam" id="PF06616"/>
    </source>
</evidence>
<organism evidence="4 5">
    <name type="scientific">Hymenobacter perfusus</name>
    <dbReference type="NCBI Taxonomy" id="1236770"/>
    <lineage>
        <taxon>Bacteria</taxon>
        <taxon>Pseudomonadati</taxon>
        <taxon>Bacteroidota</taxon>
        <taxon>Cytophagia</taxon>
        <taxon>Cytophagales</taxon>
        <taxon>Hymenobacteraceae</taxon>
        <taxon>Hymenobacter</taxon>
    </lineage>
</organism>
<keyword evidence="4" id="KW-0255">Endonuclease</keyword>
<evidence type="ECO:0000259" key="3">
    <source>
        <dbReference type="Pfam" id="PF17728"/>
    </source>
</evidence>
<dbReference type="EMBL" id="RWIU01000010">
    <property type="protein sequence ID" value="RSK38977.1"/>
    <property type="molecule type" value="Genomic_DNA"/>
</dbReference>
<dbReference type="GO" id="GO:0009036">
    <property type="term" value="F:type II site-specific deoxyribonuclease activity"/>
    <property type="evidence" value="ECO:0007669"/>
    <property type="project" value="InterPro"/>
</dbReference>
<dbReference type="AlphaFoldDB" id="A0A3R9PIG2"/>
<dbReference type="Gene3D" id="3.40.1350.80">
    <property type="match status" value="1"/>
</dbReference>
<proteinExistence type="predicted"/>
<dbReference type="Pfam" id="PF06616">
    <property type="entry name" value="BsuBI_PstI_RE"/>
    <property type="match status" value="1"/>
</dbReference>
<dbReference type="GO" id="GO:0000287">
    <property type="term" value="F:magnesium ion binding"/>
    <property type="evidence" value="ECO:0007669"/>
    <property type="project" value="InterPro"/>
</dbReference>
<evidence type="ECO:0000313" key="4">
    <source>
        <dbReference type="EMBL" id="RSK38977.1"/>
    </source>
</evidence>
<dbReference type="InterPro" id="IPR041963">
    <property type="entry name" value="BsuBI/PstI_C_sf"/>
</dbReference>
<dbReference type="Pfam" id="PF17728">
    <property type="entry name" value="BsuBI_PstI_RE_N"/>
    <property type="match status" value="1"/>
</dbReference>